<reference evidence="1" key="1">
    <citation type="journal article" date="2023" name="G3 (Bethesda)">
        <title>A reference genome for the long-term kleptoplast-retaining sea slug Elysia crispata morphotype clarki.</title>
        <authorList>
            <person name="Eastman K.E."/>
            <person name="Pendleton A.L."/>
            <person name="Shaikh M.A."/>
            <person name="Suttiyut T."/>
            <person name="Ogas R."/>
            <person name="Tomko P."/>
            <person name="Gavelis G."/>
            <person name="Widhalm J.R."/>
            <person name="Wisecaver J.H."/>
        </authorList>
    </citation>
    <scope>NUCLEOTIDE SEQUENCE</scope>
    <source>
        <strain evidence="1">ECLA1</strain>
    </source>
</reference>
<evidence type="ECO:0000313" key="1">
    <source>
        <dbReference type="EMBL" id="KAK3788450.1"/>
    </source>
</evidence>
<evidence type="ECO:0000313" key="2">
    <source>
        <dbReference type="Proteomes" id="UP001283361"/>
    </source>
</evidence>
<proteinExistence type="predicted"/>
<keyword evidence="2" id="KW-1185">Reference proteome</keyword>
<sequence length="160" mass="18207">MARTLRESYLSNKIQIFQLEQNINNCASFTEDDVCRAIRQLQQPHGSTFSDIKRHLCASSKPSPSHLRSLKLATTRGIQSGRIEQNVKGLRYRLNFLNEPEQEEYGGEGASAWYPSWICHSTRSSDKTWCERTSSGEFPRPISLVRAMFPCERGVIIIGV</sequence>
<organism evidence="1 2">
    <name type="scientific">Elysia crispata</name>
    <name type="common">lettuce slug</name>
    <dbReference type="NCBI Taxonomy" id="231223"/>
    <lineage>
        <taxon>Eukaryota</taxon>
        <taxon>Metazoa</taxon>
        <taxon>Spiralia</taxon>
        <taxon>Lophotrochozoa</taxon>
        <taxon>Mollusca</taxon>
        <taxon>Gastropoda</taxon>
        <taxon>Heterobranchia</taxon>
        <taxon>Euthyneura</taxon>
        <taxon>Panpulmonata</taxon>
        <taxon>Sacoglossa</taxon>
        <taxon>Placobranchoidea</taxon>
        <taxon>Plakobranchidae</taxon>
        <taxon>Elysia</taxon>
    </lineage>
</organism>
<name>A0AAE1AIF0_9GAST</name>
<accession>A0AAE1AIF0</accession>
<dbReference type="InterPro" id="IPR036388">
    <property type="entry name" value="WH-like_DNA-bd_sf"/>
</dbReference>
<comment type="caution">
    <text evidence="1">The sequence shown here is derived from an EMBL/GenBank/DDBJ whole genome shotgun (WGS) entry which is preliminary data.</text>
</comment>
<dbReference type="Proteomes" id="UP001283361">
    <property type="component" value="Unassembled WGS sequence"/>
</dbReference>
<dbReference type="EMBL" id="JAWDGP010001758">
    <property type="protein sequence ID" value="KAK3788450.1"/>
    <property type="molecule type" value="Genomic_DNA"/>
</dbReference>
<gene>
    <name evidence="1" type="ORF">RRG08_004745</name>
</gene>
<protein>
    <submittedName>
        <fullName evidence="1">Uncharacterized protein</fullName>
    </submittedName>
</protein>
<dbReference type="Gene3D" id="1.10.10.10">
    <property type="entry name" value="Winged helix-like DNA-binding domain superfamily/Winged helix DNA-binding domain"/>
    <property type="match status" value="1"/>
</dbReference>
<dbReference type="AlphaFoldDB" id="A0AAE1AIF0"/>